<gene>
    <name evidence="1" type="ORF">DIURU_000209</name>
</gene>
<evidence type="ECO:0000313" key="1">
    <source>
        <dbReference type="EMBL" id="KAA8908420.1"/>
    </source>
</evidence>
<evidence type="ECO:0000313" key="2">
    <source>
        <dbReference type="Proteomes" id="UP000449547"/>
    </source>
</evidence>
<dbReference type="Proteomes" id="UP000449547">
    <property type="component" value="Unassembled WGS sequence"/>
</dbReference>
<sequence length="173" mass="18688">MSSSPSFKWLQKLPHLPVPITTRVFADPFALYLIVAEIVPDQYVKPLPVQNRPNAATAASASASATANPGAPHVSQQALTIPLNTLVFYRAIHETLAAFVAAKPHLTLAINWLDVATNNEMEVERVCQMLMLVVLNSDRAQTAMSVLRSVMAASKFEQAVEHEVNGRIGSTGG</sequence>
<reference evidence="1 2" key="1">
    <citation type="submission" date="2019-07" db="EMBL/GenBank/DDBJ databases">
        <title>Genome assembly of two rare yeast pathogens: Diutina rugosa and Trichomonascus ciferrii.</title>
        <authorList>
            <person name="Mixao V."/>
            <person name="Saus E."/>
            <person name="Hansen A."/>
            <person name="Lass-Flor C."/>
            <person name="Gabaldon T."/>
        </authorList>
    </citation>
    <scope>NUCLEOTIDE SEQUENCE [LARGE SCALE GENOMIC DNA]</scope>
    <source>
        <strain evidence="1 2">CBS 613</strain>
    </source>
</reference>
<dbReference type="AlphaFoldDB" id="A0A642UZJ5"/>
<name>A0A642UZJ5_DIURU</name>
<protein>
    <submittedName>
        <fullName evidence="1">Uncharacterized protein</fullName>
    </submittedName>
</protein>
<dbReference type="VEuPathDB" id="FungiDB:DIURU_000209"/>
<proteinExistence type="predicted"/>
<organism evidence="1 2">
    <name type="scientific">Diutina rugosa</name>
    <name type="common">Yeast</name>
    <name type="synonym">Candida rugosa</name>
    <dbReference type="NCBI Taxonomy" id="5481"/>
    <lineage>
        <taxon>Eukaryota</taxon>
        <taxon>Fungi</taxon>
        <taxon>Dikarya</taxon>
        <taxon>Ascomycota</taxon>
        <taxon>Saccharomycotina</taxon>
        <taxon>Pichiomycetes</taxon>
        <taxon>Debaryomycetaceae</taxon>
        <taxon>Diutina</taxon>
    </lineage>
</organism>
<dbReference type="GeneID" id="54778862"/>
<dbReference type="EMBL" id="SWFT01000008">
    <property type="protein sequence ID" value="KAA8908420.1"/>
    <property type="molecule type" value="Genomic_DNA"/>
</dbReference>
<comment type="caution">
    <text evidence="1">The sequence shown here is derived from an EMBL/GenBank/DDBJ whole genome shotgun (WGS) entry which is preliminary data.</text>
</comment>
<dbReference type="RefSeq" id="XP_034015020.1">
    <property type="nucleotide sequence ID" value="XM_034154703.1"/>
</dbReference>
<keyword evidence="2" id="KW-1185">Reference proteome</keyword>
<accession>A0A642UZJ5</accession>